<sequence length="616" mass="65610">MSGHDPLSLAEWQRVRRYAVPERMIAECAEARSRGDWRAACAAGRIDVRDNLSGNLNDNLNENLSDNVGDLVVHLAPDLLRWHLPRALGGDTTLAVGVRYVLVPGDTVIGADTVVLAVDAPLSVYGSQRLTLEAVPWGDLQVNQVVPVPAYLWDVRYAGDLRAAVGGPASPAGAGAGFADAAEPPFAAGFVVDVVPPADWADLRSVDTVRLAYDVRLLARQFGLGTWTLWFDHGRHLRLDLDGDAIRVAWRATHGGLPRISPELVRYQVDLDLVRTGRLTPGEVHPLVRAALFPDAEPVAASPAALAVPSAFVSLDGPGASASPVALAVPSAFVSPDGSAASASPVALAVPSAFVSPDGSAASASPVALAVPPALASPDGLAAPASPVGAAGLLSPDDFVALAWPGGSAVLALPVEPVRVRCRGDWHRIGVRLGRLELLSHTESERQRERALSAFGGSVTGCFAVEQSWHGAPGRLPRRMRAHREDLWQRMIHGGTRTVFELLDAGMNPQLRDSRGRTLMHRVRSFDHPRLLPRLLADGLDVNARDKEGSTPLYLAVVHRWPAGLIVALSDAGADPHLPNQGGMSVLEHFEEILDYHEDLAPDFEAAVAYLRKHAL</sequence>
<keyword evidence="3" id="KW-1185">Reference proteome</keyword>
<feature type="repeat" description="ANK" evidence="1">
    <location>
        <begin position="548"/>
        <end position="581"/>
    </location>
</feature>
<gene>
    <name evidence="2" type="ORF">ACFO0C_15460</name>
</gene>
<dbReference type="SUPFAM" id="SSF48403">
    <property type="entry name" value="Ankyrin repeat"/>
    <property type="match status" value="1"/>
</dbReference>
<protein>
    <recommendedName>
        <fullName evidence="4">Ankyrin</fullName>
    </recommendedName>
</protein>
<evidence type="ECO:0000256" key="1">
    <source>
        <dbReference type="PROSITE-ProRule" id="PRU00023"/>
    </source>
</evidence>
<name>A0ABV8IX99_9ACTN</name>
<evidence type="ECO:0000313" key="2">
    <source>
        <dbReference type="EMBL" id="MFC4066330.1"/>
    </source>
</evidence>
<dbReference type="EMBL" id="JBHSBL010000015">
    <property type="protein sequence ID" value="MFC4066330.1"/>
    <property type="molecule type" value="Genomic_DNA"/>
</dbReference>
<keyword evidence="1" id="KW-0040">ANK repeat</keyword>
<dbReference type="InterPro" id="IPR002110">
    <property type="entry name" value="Ankyrin_rpt"/>
</dbReference>
<organism evidence="2 3">
    <name type="scientific">Actinoplanes subglobosus</name>
    <dbReference type="NCBI Taxonomy" id="1547892"/>
    <lineage>
        <taxon>Bacteria</taxon>
        <taxon>Bacillati</taxon>
        <taxon>Actinomycetota</taxon>
        <taxon>Actinomycetes</taxon>
        <taxon>Micromonosporales</taxon>
        <taxon>Micromonosporaceae</taxon>
        <taxon>Actinoplanes</taxon>
    </lineage>
</organism>
<evidence type="ECO:0000313" key="3">
    <source>
        <dbReference type="Proteomes" id="UP001595867"/>
    </source>
</evidence>
<evidence type="ECO:0008006" key="4">
    <source>
        <dbReference type="Google" id="ProtNLM"/>
    </source>
</evidence>
<dbReference type="RefSeq" id="WP_378067299.1">
    <property type="nucleotide sequence ID" value="NZ_JBHSBL010000015.1"/>
</dbReference>
<dbReference type="InterPro" id="IPR036770">
    <property type="entry name" value="Ankyrin_rpt-contain_sf"/>
</dbReference>
<dbReference type="Gene3D" id="1.25.40.20">
    <property type="entry name" value="Ankyrin repeat-containing domain"/>
    <property type="match status" value="1"/>
</dbReference>
<proteinExistence type="predicted"/>
<accession>A0ABV8IX99</accession>
<comment type="caution">
    <text evidence="2">The sequence shown here is derived from an EMBL/GenBank/DDBJ whole genome shotgun (WGS) entry which is preliminary data.</text>
</comment>
<dbReference type="PROSITE" id="PS50088">
    <property type="entry name" value="ANK_REPEAT"/>
    <property type="match status" value="2"/>
</dbReference>
<reference evidence="3" key="1">
    <citation type="journal article" date="2019" name="Int. J. Syst. Evol. Microbiol.">
        <title>The Global Catalogue of Microorganisms (GCM) 10K type strain sequencing project: providing services to taxonomists for standard genome sequencing and annotation.</title>
        <authorList>
            <consortium name="The Broad Institute Genomics Platform"/>
            <consortium name="The Broad Institute Genome Sequencing Center for Infectious Disease"/>
            <person name="Wu L."/>
            <person name="Ma J."/>
        </authorList>
    </citation>
    <scope>NUCLEOTIDE SEQUENCE [LARGE SCALE GENOMIC DNA]</scope>
    <source>
        <strain evidence="3">TBRC 5832</strain>
    </source>
</reference>
<feature type="repeat" description="ANK" evidence="1">
    <location>
        <begin position="515"/>
        <end position="547"/>
    </location>
</feature>
<dbReference type="Proteomes" id="UP001595867">
    <property type="component" value="Unassembled WGS sequence"/>
</dbReference>